<evidence type="ECO:0000313" key="3">
    <source>
        <dbReference type="Proteomes" id="UP001595882"/>
    </source>
</evidence>
<dbReference type="EMBL" id="JBHSDT010000004">
    <property type="protein sequence ID" value="MFC4402989.1"/>
    <property type="molecule type" value="Genomic_DNA"/>
</dbReference>
<dbReference type="InterPro" id="IPR032466">
    <property type="entry name" value="Metal_Hydrolase"/>
</dbReference>
<dbReference type="PROSITE" id="PS50972">
    <property type="entry name" value="PTERIN_BINDING"/>
    <property type="match status" value="1"/>
</dbReference>
<gene>
    <name evidence="2" type="ORF">ACFOY7_07870</name>
</gene>
<dbReference type="InterPro" id="IPR057744">
    <property type="entry name" value="OTAase-like"/>
</dbReference>
<dbReference type="Gene3D" id="3.20.20.140">
    <property type="entry name" value="Metal-dependent hydrolases"/>
    <property type="match status" value="1"/>
</dbReference>
<dbReference type="InterPro" id="IPR011059">
    <property type="entry name" value="Metal-dep_hydrolase_composite"/>
</dbReference>
<dbReference type="InterPro" id="IPR006680">
    <property type="entry name" value="Amidohydro-rel"/>
</dbReference>
<dbReference type="CDD" id="cd01299">
    <property type="entry name" value="Met_dep_hydrolase_A"/>
    <property type="match status" value="1"/>
</dbReference>
<accession>A0ABV8WVK9</accession>
<sequence length="394" mass="43282">MKWIHGDRAIVGDGKKVVSPAWVGVENDKILTVTSEKPTINENDVIEDYGDVTITPGLMNVHDHICRKALREPDQDIPRKFRTKALMESDPSYIMLHSVRNSKLALNEGITWIRDYGLGDLTSIHLKRGIEEGLIEGPEISTCGFPICQTGGHTHKQAREADGVDDVRRAVREQIKSGADVIKFMASGGLNTFPRPETFNVEFSEEELKAGIDAAHDLGAQTAAHAYPKEAIMRILRAGIDSVEHGAHLDEECIELMVKNGTVFVPTHISTIKGPWTIYETELKEQLLLPQQKAIRLAKEANIPIGAGTDTSGYLADEIRELGKVLEESPVEALAHATGTAAKIARRPDLGLIEEGKIANIAIFKGDLTRSLDNLDNAIQVWKKGKKMLPTIEG</sequence>
<dbReference type="SUPFAM" id="SSF51556">
    <property type="entry name" value="Metallo-dependent hydrolases"/>
    <property type="match status" value="1"/>
</dbReference>
<reference evidence="3" key="1">
    <citation type="journal article" date="2019" name="Int. J. Syst. Evol. Microbiol.">
        <title>The Global Catalogue of Microorganisms (GCM) 10K type strain sequencing project: providing services to taxonomists for standard genome sequencing and annotation.</title>
        <authorList>
            <consortium name="The Broad Institute Genomics Platform"/>
            <consortium name="The Broad Institute Genome Sequencing Center for Infectious Disease"/>
            <person name="Wu L."/>
            <person name="Ma J."/>
        </authorList>
    </citation>
    <scope>NUCLEOTIDE SEQUENCE [LARGE SCALE GENOMIC DNA]</scope>
    <source>
        <strain evidence="3">CCUG 37865</strain>
    </source>
</reference>
<organism evidence="2 3">
    <name type="scientific">Gracilibacillus xinjiangensis</name>
    <dbReference type="NCBI Taxonomy" id="1193282"/>
    <lineage>
        <taxon>Bacteria</taxon>
        <taxon>Bacillati</taxon>
        <taxon>Bacillota</taxon>
        <taxon>Bacilli</taxon>
        <taxon>Bacillales</taxon>
        <taxon>Bacillaceae</taxon>
        <taxon>Gracilibacillus</taxon>
    </lineage>
</organism>
<name>A0ABV8WVK9_9BACI</name>
<evidence type="ECO:0000313" key="2">
    <source>
        <dbReference type="EMBL" id="MFC4402989.1"/>
    </source>
</evidence>
<dbReference type="InterPro" id="IPR051781">
    <property type="entry name" value="Metallo-dep_Hydrolase"/>
</dbReference>
<dbReference type="RefSeq" id="WP_390251101.1">
    <property type="nucleotide sequence ID" value="NZ_JBHSDT010000004.1"/>
</dbReference>
<feature type="domain" description="Pterin-binding" evidence="1">
    <location>
        <begin position="140"/>
        <end position="394"/>
    </location>
</feature>
<protein>
    <submittedName>
        <fullName evidence="2">Amidohydrolase family protein</fullName>
    </submittedName>
</protein>
<comment type="caution">
    <text evidence="2">The sequence shown here is derived from an EMBL/GenBank/DDBJ whole genome shotgun (WGS) entry which is preliminary data.</text>
</comment>
<dbReference type="SUPFAM" id="SSF51338">
    <property type="entry name" value="Composite domain of metallo-dependent hydrolases"/>
    <property type="match status" value="1"/>
</dbReference>
<keyword evidence="3" id="KW-1185">Reference proteome</keyword>
<dbReference type="Proteomes" id="UP001595882">
    <property type="component" value="Unassembled WGS sequence"/>
</dbReference>
<dbReference type="PANTHER" id="PTHR43135:SF3">
    <property type="entry name" value="ALPHA-D-RIBOSE 1-METHYLPHOSPHONATE 5-TRIPHOSPHATE DIPHOSPHATASE"/>
    <property type="match status" value="1"/>
</dbReference>
<proteinExistence type="predicted"/>
<evidence type="ECO:0000259" key="1">
    <source>
        <dbReference type="PROSITE" id="PS50972"/>
    </source>
</evidence>
<dbReference type="InterPro" id="IPR000489">
    <property type="entry name" value="Pterin-binding_dom"/>
</dbReference>
<dbReference type="Pfam" id="PF01979">
    <property type="entry name" value="Amidohydro_1"/>
    <property type="match status" value="1"/>
</dbReference>
<dbReference type="PANTHER" id="PTHR43135">
    <property type="entry name" value="ALPHA-D-RIBOSE 1-METHYLPHOSPHONATE 5-TRIPHOSPHATE DIPHOSPHATASE"/>
    <property type="match status" value="1"/>
</dbReference>
<dbReference type="Gene3D" id="2.30.40.10">
    <property type="entry name" value="Urease, subunit C, domain 1"/>
    <property type="match status" value="1"/>
</dbReference>